<gene>
    <name evidence="3" type="ORF">PBY51_018490</name>
</gene>
<organism evidence="3 4">
    <name type="scientific">Eleginops maclovinus</name>
    <name type="common">Patagonian blennie</name>
    <name type="synonym">Eleginus maclovinus</name>
    <dbReference type="NCBI Taxonomy" id="56733"/>
    <lineage>
        <taxon>Eukaryota</taxon>
        <taxon>Metazoa</taxon>
        <taxon>Chordata</taxon>
        <taxon>Craniata</taxon>
        <taxon>Vertebrata</taxon>
        <taxon>Euteleostomi</taxon>
        <taxon>Actinopterygii</taxon>
        <taxon>Neopterygii</taxon>
        <taxon>Teleostei</taxon>
        <taxon>Neoteleostei</taxon>
        <taxon>Acanthomorphata</taxon>
        <taxon>Eupercaria</taxon>
        <taxon>Perciformes</taxon>
        <taxon>Notothenioidei</taxon>
        <taxon>Eleginopidae</taxon>
        <taxon>Eleginops</taxon>
    </lineage>
</organism>
<dbReference type="InterPro" id="IPR032739">
    <property type="entry name" value="MRNIP"/>
</dbReference>
<evidence type="ECO:0000313" key="3">
    <source>
        <dbReference type="EMBL" id="KAK5873451.1"/>
    </source>
</evidence>
<evidence type="ECO:0000256" key="1">
    <source>
        <dbReference type="SAM" id="MobiDB-lite"/>
    </source>
</evidence>
<dbReference type="EMBL" id="JAUZQC010000003">
    <property type="protein sequence ID" value="KAK5873451.1"/>
    <property type="molecule type" value="Genomic_DNA"/>
</dbReference>
<dbReference type="Pfam" id="PF15749">
    <property type="entry name" value="MRNIP"/>
    <property type="match status" value="1"/>
</dbReference>
<dbReference type="PANTHER" id="PTHR15863:SF2">
    <property type="entry name" value="MRN COMPLEX-INTERACTING PROTEIN"/>
    <property type="match status" value="1"/>
</dbReference>
<accession>A0AAN7Y0D9</accession>
<feature type="domain" description="MRN complex-interacting protein N-terminal" evidence="2">
    <location>
        <begin position="7"/>
        <end position="107"/>
    </location>
</feature>
<sequence length="225" mass="25583">MGQEFHVLRCLTCQSFQVQQVKKVNKWTCKLCGEKQSLLKEFGRGSGADCRRHVQKLNAMRGAKMEGQEQHILSLWKQEEREEEPEEQPQVSSWSNYLDKPEEEDVWMDWQQLHGNSRIDRKKKRGGQEDTTPGQSSLKRRPSGPLSSLIHTSPPSEGNLYPPSEENLYPPREESLDPTGSVSVDCQETVRGASSMIRETPSTRPCTLLPVSSMYDSGEDFSLDL</sequence>
<name>A0AAN7Y0D9_ELEMC</name>
<evidence type="ECO:0000259" key="2">
    <source>
        <dbReference type="Pfam" id="PF15749"/>
    </source>
</evidence>
<reference evidence="3 4" key="2">
    <citation type="journal article" date="2023" name="Mol. Biol. Evol.">
        <title>Genomics of Secondarily Temperate Adaptation in the Only Non-Antarctic Icefish.</title>
        <authorList>
            <person name="Rivera-Colon A.G."/>
            <person name="Rayamajhi N."/>
            <person name="Minhas B.F."/>
            <person name="Madrigal G."/>
            <person name="Bilyk K.T."/>
            <person name="Yoon V."/>
            <person name="Hune M."/>
            <person name="Gregory S."/>
            <person name="Cheng C.H.C."/>
            <person name="Catchen J.M."/>
        </authorList>
    </citation>
    <scope>NUCLEOTIDE SEQUENCE [LARGE SCALE GENOMIC DNA]</scope>
    <source>
        <strain evidence="3">JMC-PN-2008</strain>
    </source>
</reference>
<feature type="compositionally biased region" description="Polar residues" evidence="1">
    <location>
        <begin position="145"/>
        <end position="156"/>
    </location>
</feature>
<feature type="region of interest" description="Disordered" evidence="1">
    <location>
        <begin position="78"/>
        <end position="97"/>
    </location>
</feature>
<dbReference type="GO" id="GO:0003682">
    <property type="term" value="F:chromatin binding"/>
    <property type="evidence" value="ECO:0007669"/>
    <property type="project" value="TreeGrafter"/>
</dbReference>
<feature type="region of interest" description="Disordered" evidence="1">
    <location>
        <begin position="116"/>
        <end position="183"/>
    </location>
</feature>
<protein>
    <recommendedName>
        <fullName evidence="2">MRN complex-interacting protein N-terminal domain-containing protein</fullName>
    </recommendedName>
</protein>
<dbReference type="InterPro" id="IPR049472">
    <property type="entry name" value="MRNIP_N"/>
</dbReference>
<evidence type="ECO:0000313" key="4">
    <source>
        <dbReference type="Proteomes" id="UP001346869"/>
    </source>
</evidence>
<proteinExistence type="predicted"/>
<dbReference type="PANTHER" id="PTHR15863">
    <property type="entry name" value="MRN COMPLEX-INTERACTING PROTEIN"/>
    <property type="match status" value="1"/>
</dbReference>
<dbReference type="AlphaFoldDB" id="A0AAN7Y0D9"/>
<dbReference type="GO" id="GO:0005634">
    <property type="term" value="C:nucleus"/>
    <property type="evidence" value="ECO:0007669"/>
    <property type="project" value="TreeGrafter"/>
</dbReference>
<reference evidence="3 4" key="1">
    <citation type="journal article" date="2023" name="Genes (Basel)">
        <title>Chromosome-Level Genome Assembly and Circadian Gene Repertoire of the Patagonia Blennie Eleginops maclovinus-The Closest Ancestral Proxy of Antarctic Cryonotothenioids.</title>
        <authorList>
            <person name="Cheng C.C."/>
            <person name="Rivera-Colon A.G."/>
            <person name="Minhas B.F."/>
            <person name="Wilson L."/>
            <person name="Rayamajhi N."/>
            <person name="Vargas-Chacoff L."/>
            <person name="Catchen J.M."/>
        </authorList>
    </citation>
    <scope>NUCLEOTIDE SEQUENCE [LARGE SCALE GENOMIC DNA]</scope>
    <source>
        <strain evidence="3">JMC-PN-2008</strain>
    </source>
</reference>
<dbReference type="Proteomes" id="UP001346869">
    <property type="component" value="Unassembled WGS sequence"/>
</dbReference>
<dbReference type="GO" id="GO:0007095">
    <property type="term" value="P:mitotic G2 DNA damage checkpoint signaling"/>
    <property type="evidence" value="ECO:0007669"/>
    <property type="project" value="TreeGrafter"/>
</dbReference>
<keyword evidence="4" id="KW-1185">Reference proteome</keyword>
<comment type="caution">
    <text evidence="3">The sequence shown here is derived from an EMBL/GenBank/DDBJ whole genome shotgun (WGS) entry which is preliminary data.</text>
</comment>